<feature type="transmembrane region" description="Helical" evidence="1">
    <location>
        <begin position="590"/>
        <end position="612"/>
    </location>
</feature>
<name>A0ABT0ARV3_9LACT</name>
<keyword evidence="3" id="KW-1185">Reference proteome</keyword>
<dbReference type="EMBL" id="JAAECS010000002">
    <property type="protein sequence ID" value="MCJ1989347.1"/>
    <property type="molecule type" value="Genomic_DNA"/>
</dbReference>
<feature type="transmembrane region" description="Helical" evidence="1">
    <location>
        <begin position="185"/>
        <end position="210"/>
    </location>
</feature>
<reference evidence="2 3" key="1">
    <citation type="journal article" date="2022" name="Microbiol. Res.">
        <title>Comparative genome analysis, predicted lifestyle and antimicrobial strategies of Lactococcus carnosus and Lactococcus paracarnosus isolated from meat.</title>
        <authorList>
            <person name="Werum V."/>
            <person name="Ehrmann M."/>
            <person name="Vogel R."/>
            <person name="Hilgarth M."/>
        </authorList>
    </citation>
    <scope>NUCLEOTIDE SEQUENCE [LARGE SCALE GENOMIC DNA]</scope>
    <source>
        <strain evidence="2 3">TMW22177</strain>
    </source>
</reference>
<dbReference type="RefSeq" id="WP_244034406.1">
    <property type="nucleotide sequence ID" value="NZ_JAAECS010000002.1"/>
</dbReference>
<keyword evidence="1" id="KW-1133">Transmembrane helix</keyword>
<evidence type="ECO:0008006" key="4">
    <source>
        <dbReference type="Google" id="ProtNLM"/>
    </source>
</evidence>
<accession>A0ABT0ARV3</accession>
<dbReference type="Proteomes" id="UP001522450">
    <property type="component" value="Unassembled WGS sequence"/>
</dbReference>
<gene>
    <name evidence="2" type="ORF">GYN21_03855</name>
</gene>
<evidence type="ECO:0000256" key="1">
    <source>
        <dbReference type="SAM" id="Phobius"/>
    </source>
</evidence>
<evidence type="ECO:0000313" key="2">
    <source>
        <dbReference type="EMBL" id="MCJ1989347.1"/>
    </source>
</evidence>
<comment type="caution">
    <text evidence="2">The sequence shown here is derived from an EMBL/GenBank/DDBJ whole genome shotgun (WGS) entry which is preliminary data.</text>
</comment>
<organism evidence="2 3">
    <name type="scientific">Pseudolactococcus carnosus</name>
    <dbReference type="NCBI Taxonomy" id="2749961"/>
    <lineage>
        <taxon>Bacteria</taxon>
        <taxon>Bacillati</taxon>
        <taxon>Bacillota</taxon>
        <taxon>Bacilli</taxon>
        <taxon>Lactobacillales</taxon>
        <taxon>Streptococcaceae</taxon>
        <taxon>Pseudolactococcus</taxon>
    </lineage>
</organism>
<feature type="transmembrane region" description="Helical" evidence="1">
    <location>
        <begin position="9"/>
        <end position="27"/>
    </location>
</feature>
<feature type="transmembrane region" description="Helical" evidence="1">
    <location>
        <begin position="267"/>
        <end position="287"/>
    </location>
</feature>
<feature type="transmembrane region" description="Helical" evidence="1">
    <location>
        <begin position="138"/>
        <end position="164"/>
    </location>
</feature>
<proteinExistence type="predicted"/>
<feature type="transmembrane region" description="Helical" evidence="1">
    <location>
        <begin position="549"/>
        <end position="570"/>
    </location>
</feature>
<keyword evidence="1" id="KW-0472">Membrane</keyword>
<protein>
    <recommendedName>
        <fullName evidence="4">Bacteriocin-associated integral membrane protein</fullName>
    </recommendedName>
</protein>
<feature type="transmembrane region" description="Helical" evidence="1">
    <location>
        <begin position="618"/>
        <end position="636"/>
    </location>
</feature>
<sequence length="656" mass="73908">MKKVVQSKYLIIFIATLFLGLMSFVQVREIKSDIVYPASETLSIKQVDTSITNQVYFERLEAFAVARKIALYYPVISGGKTATFTFGKGENLSKLKQSYVVGGYWSSAKLTSQDLTFLKSKGMLAESSPAFLAQYSGVALLFNGLSALITWGIILTFITILTLLKLLKSKRLVIKRSLGKLKKYVLLELVTDSLSYLGFSLFIFSLVAILNDGLAYKSVFSMVSAMYLTVSVLIIGLLILMNIGLFFVIQLANPVSIFKNKLPSKGFLVILSVLNLAILIIFGSSLIKTVKTIQPIYEAYQSVSQWQKYQDYLSYSRHGLDNPNSLEPDHRLDQDQMARELAYTQKWARFYLAYPKDKVMTNLLLTWQNDKVATNAYSLSNTHIVNEQFLKENQKMGYLGQLSNGSSKSLYTIYLPENYWDEQDNLKKLLAMDTLANDQLMNQCQFIPIKRGQETFQFNATIAGKTIPEQRRKDQIFVVVNTDLLDMTDIVQADLPRALSESSLFDAAYFDNVSKQTDVQKGILEVTNVYQRMSTYVRELGNSLLANSVSLGLLFTFQLIIFYKFISLAIRLKAKQLAINALYQPRSKKIVLGILGLATSITLLSGLCVWLITGELLYSLALLSLLVLEILVLLVISTKQLKTYRVQILKGEVEIV</sequence>
<feature type="transmembrane region" description="Helical" evidence="1">
    <location>
        <begin position="230"/>
        <end position="255"/>
    </location>
</feature>
<evidence type="ECO:0000313" key="3">
    <source>
        <dbReference type="Proteomes" id="UP001522450"/>
    </source>
</evidence>
<keyword evidence="1" id="KW-0812">Transmembrane</keyword>